<dbReference type="EMBL" id="FOXB01000047">
    <property type="protein sequence ID" value="SFP85418.1"/>
    <property type="molecule type" value="Genomic_DNA"/>
</dbReference>
<dbReference type="AlphaFoldDB" id="A0A1I5TR01"/>
<name>A0A1I5TR01_9BACT</name>
<organism evidence="1 2">
    <name type="scientific">Hydrogenimonas thermophila</name>
    <dbReference type="NCBI Taxonomy" id="223786"/>
    <lineage>
        <taxon>Bacteria</taxon>
        <taxon>Pseudomonadati</taxon>
        <taxon>Campylobacterota</taxon>
        <taxon>Epsilonproteobacteria</taxon>
        <taxon>Campylobacterales</taxon>
        <taxon>Hydrogenimonadaceae</taxon>
        <taxon>Hydrogenimonas</taxon>
    </lineage>
</organism>
<reference evidence="1 2" key="1">
    <citation type="submission" date="2016-10" db="EMBL/GenBank/DDBJ databases">
        <authorList>
            <person name="de Groot N.N."/>
        </authorList>
    </citation>
    <scope>NUCLEOTIDE SEQUENCE [LARGE SCALE GENOMIC DNA]</scope>
    <source>
        <strain evidence="1 2">EP1-55-1</strain>
    </source>
</reference>
<evidence type="ECO:0000313" key="2">
    <source>
        <dbReference type="Proteomes" id="UP000199227"/>
    </source>
</evidence>
<evidence type="ECO:0000313" key="1">
    <source>
        <dbReference type="EMBL" id="SFP85418.1"/>
    </source>
</evidence>
<protein>
    <submittedName>
        <fullName evidence="1">Uncharacterized protein</fullName>
    </submittedName>
</protein>
<proteinExistence type="predicted"/>
<dbReference type="RefSeq" id="WP_092913889.1">
    <property type="nucleotide sequence ID" value="NZ_FOXB01000047.1"/>
</dbReference>
<dbReference type="STRING" id="223786.SAMN05216234_1474"/>
<gene>
    <name evidence="1" type="ORF">SAMN05216234_1474</name>
</gene>
<keyword evidence="2" id="KW-1185">Reference proteome</keyword>
<sequence>MSLEQLKKLNDEMIDGLCSFFKGANILIEKDTEIVTIYAYLLLQATGIERLQKIVFILKYFSETKNIPNENILKKLGHRIDKIHVNHLLEHFSDTEKIYFETALKLLTEIVNVKDGYRYVNFNFQDSKSFMVQQQVVKILEPIKLEFDITNILDLTKLSWNILDLILKKYTAILIDLIIKKEIGNGEISIISCVQQLSPKKYLFMNLNLEIEKIINNYKN</sequence>
<accession>A0A1I5TR01</accession>
<dbReference type="Proteomes" id="UP000199227">
    <property type="component" value="Unassembled WGS sequence"/>
</dbReference>